<dbReference type="AlphaFoldDB" id="A0A1L7WX41"/>
<feature type="region of interest" description="Disordered" evidence="1">
    <location>
        <begin position="275"/>
        <end position="300"/>
    </location>
</feature>
<evidence type="ECO:0000256" key="1">
    <source>
        <dbReference type="SAM" id="MobiDB-lite"/>
    </source>
</evidence>
<gene>
    <name evidence="2" type="ORF">PAC_07207</name>
</gene>
<evidence type="ECO:0000313" key="2">
    <source>
        <dbReference type="EMBL" id="CZR57318.1"/>
    </source>
</evidence>
<sequence>MASPAKASPVKHRAPPAASKNQAMKLAKDDYESILEEAAGKLSSPTTTPKVRREAEQSLLDLVQLPSPPEMTTYLRAKMLHALLKKVGASPAEIREYGEQCIDLCKILLQDLLDSPNAPIGEEGKQWHWVSSVKASVGVTLYQLDEKERKRAEEAEMQKNQPGQVGQWINSLPGPVIGGGNGGPSMTPYTDIGGPVVMQQQQSYLPHPQRNKHNHKKASLPGQSSGYTQPPSQMYGEVHGGPAGHTQLDSPYNHWGYPIHSAIDFSNPHNVVGQQYSAQSGSVPPKQNVTRQSRQLSQPEREDLVQRMAAHMKSKLSKLKMKDTLHDKTDQLDGAGISTEHRSPYAVEPSTSQPVKQNPAPAGRFFEEKVTSGDAYVVHQVMAAMIDAGYGPYSKWGETDMVEDKGEAVGKDFSTEGEDVDMKDDRVHSAKSGHRSKIVGTEDLAPPGHVIRCSPMSGHGTGASLTTKYNSGVLANGSLDSTASGSQIMGPTSGRVLPRGQHLLLISIVCTYLSLYLTPRHALALNFKDRFEYPEKGEDFRQILRKEQGVRWLMFVLGVAQPTIKLISMNGLLWTKPCSMSWVMSWLVIEILSFVAPKPSSDLRLSLSSPAHTRAGRLSAQILFMKTNIKGLHSEFLATAVATQF</sequence>
<proteinExistence type="predicted"/>
<evidence type="ECO:0000313" key="3">
    <source>
        <dbReference type="Proteomes" id="UP000184330"/>
    </source>
</evidence>
<feature type="compositionally biased region" description="Polar residues" evidence="1">
    <location>
        <begin position="275"/>
        <end position="298"/>
    </location>
</feature>
<dbReference type="OrthoDB" id="10652624at2759"/>
<feature type="compositionally biased region" description="Basic residues" evidence="1">
    <location>
        <begin position="209"/>
        <end position="218"/>
    </location>
</feature>
<feature type="region of interest" description="Disordered" evidence="1">
    <location>
        <begin position="205"/>
        <end position="229"/>
    </location>
</feature>
<dbReference type="EMBL" id="FJOG01000009">
    <property type="protein sequence ID" value="CZR57318.1"/>
    <property type="molecule type" value="Genomic_DNA"/>
</dbReference>
<name>A0A1L7WX41_9HELO</name>
<protein>
    <submittedName>
        <fullName evidence="2">Uncharacterized protein</fullName>
    </submittedName>
</protein>
<dbReference type="Proteomes" id="UP000184330">
    <property type="component" value="Unassembled WGS sequence"/>
</dbReference>
<organism evidence="2 3">
    <name type="scientific">Phialocephala subalpina</name>
    <dbReference type="NCBI Taxonomy" id="576137"/>
    <lineage>
        <taxon>Eukaryota</taxon>
        <taxon>Fungi</taxon>
        <taxon>Dikarya</taxon>
        <taxon>Ascomycota</taxon>
        <taxon>Pezizomycotina</taxon>
        <taxon>Leotiomycetes</taxon>
        <taxon>Helotiales</taxon>
        <taxon>Mollisiaceae</taxon>
        <taxon>Phialocephala</taxon>
        <taxon>Phialocephala fortinii species complex</taxon>
    </lineage>
</organism>
<accession>A0A1L7WX41</accession>
<reference evidence="2 3" key="1">
    <citation type="submission" date="2016-03" db="EMBL/GenBank/DDBJ databases">
        <authorList>
            <person name="Ploux O."/>
        </authorList>
    </citation>
    <scope>NUCLEOTIDE SEQUENCE [LARGE SCALE GENOMIC DNA]</scope>
    <source>
        <strain evidence="2 3">UAMH 11012</strain>
    </source>
</reference>
<feature type="region of interest" description="Disordered" evidence="1">
    <location>
        <begin position="1"/>
        <end position="23"/>
    </location>
</feature>
<keyword evidence="3" id="KW-1185">Reference proteome</keyword>